<evidence type="ECO:0000256" key="5">
    <source>
        <dbReference type="ARBA" id="ARBA00023180"/>
    </source>
</evidence>
<dbReference type="AlphaFoldDB" id="A0ABD3WIR4"/>
<keyword evidence="10" id="KW-1185">Reference proteome</keyword>
<keyword evidence="7" id="KW-0479">Metal-binding</keyword>
<feature type="binding site" evidence="7">
    <location>
        <position position="120"/>
    </location>
    <ligand>
        <name>Mn(2+)</name>
        <dbReference type="ChEBI" id="CHEBI:29035"/>
    </ligand>
</feature>
<feature type="domain" description="FAM20 C-terminal" evidence="8">
    <location>
        <begin position="243"/>
        <end position="314"/>
    </location>
</feature>
<dbReference type="Proteomes" id="UP001634394">
    <property type="component" value="Unassembled WGS sequence"/>
</dbReference>
<feature type="binding site" evidence="6">
    <location>
        <position position="102"/>
    </location>
    <ligand>
        <name>ATP</name>
        <dbReference type="ChEBI" id="CHEBI:30616"/>
    </ligand>
</feature>
<feature type="binding site" evidence="6">
    <location>
        <position position="120"/>
    </location>
    <ligand>
        <name>ATP</name>
        <dbReference type="ChEBI" id="CHEBI:30616"/>
    </ligand>
</feature>
<accession>A0ABD3WIR4</accession>
<keyword evidence="6" id="KW-0547">Nucleotide-binding</keyword>
<feature type="binding site" evidence="6">
    <location>
        <begin position="201"/>
        <end position="204"/>
    </location>
    <ligand>
        <name>ATP</name>
        <dbReference type="ChEBI" id="CHEBI:30616"/>
    </ligand>
</feature>
<name>A0ABD3WIR4_SINWO</name>
<dbReference type="GO" id="GO:0005794">
    <property type="term" value="C:Golgi apparatus"/>
    <property type="evidence" value="ECO:0007669"/>
    <property type="project" value="UniProtKB-SubCell"/>
</dbReference>
<sequence length="317" mass="36476">MTLIVTAIMTYIVHQENVTRPIQKATQLVLETNVLCPNNLFQLWKEMNSLIGGKGLFSMSYDISLIKQALRCAKIIGIDRLRVQNAYKWIVTLEGGQKVLYKPLLLSKGKQVSTCNTGCEHPEYEVTAFAMNRLLGFNNMPITVGRQISWFDEVFPVASKRFGKGMTIKNGTDVCFKWRCPSAKVSKEFCFHKGIILGSATIWLKKAIHIVYPQEHEKYEYHDFHLYAKAKEFCLRSVMLLGAPIYQCCSIRRSTFDALYRLKNTLTEEFDNETRDDPLYPVLLPKLFLQMHARLRELVSFLDFCIAHKGLKNVVFV</sequence>
<reference evidence="9 10" key="1">
    <citation type="submission" date="2024-11" db="EMBL/GenBank/DDBJ databases">
        <title>Chromosome-level genome assembly of the freshwater bivalve Anodonta woodiana.</title>
        <authorList>
            <person name="Chen X."/>
        </authorList>
    </citation>
    <scope>NUCLEOTIDE SEQUENCE [LARGE SCALE GENOMIC DNA]</scope>
    <source>
        <strain evidence="9">MN2024</strain>
        <tissue evidence="9">Gills</tissue>
    </source>
</reference>
<dbReference type="PANTHER" id="PTHR12450">
    <property type="entry name" value="DENTIN MATRIX PROTEIN 4 PROTEIN FAM20"/>
    <property type="match status" value="1"/>
</dbReference>
<comment type="subcellular location">
    <subcellularLocation>
        <location evidence="1">Golgi apparatus</location>
    </subcellularLocation>
</comment>
<keyword evidence="5" id="KW-0325">Glycoprotein</keyword>
<dbReference type="InterPro" id="IPR009581">
    <property type="entry name" value="FAM20_C"/>
</dbReference>
<gene>
    <name evidence="9" type="ORF">ACJMK2_035832</name>
</gene>
<comment type="similarity">
    <text evidence="2">Belongs to the FAM20 family.</text>
</comment>
<evidence type="ECO:0000256" key="1">
    <source>
        <dbReference type="ARBA" id="ARBA00004555"/>
    </source>
</evidence>
<proteinExistence type="inferred from homology"/>
<evidence type="ECO:0000313" key="9">
    <source>
        <dbReference type="EMBL" id="KAL3872617.1"/>
    </source>
</evidence>
<organism evidence="9 10">
    <name type="scientific">Sinanodonta woodiana</name>
    <name type="common">Chinese pond mussel</name>
    <name type="synonym">Anodonta woodiana</name>
    <dbReference type="NCBI Taxonomy" id="1069815"/>
    <lineage>
        <taxon>Eukaryota</taxon>
        <taxon>Metazoa</taxon>
        <taxon>Spiralia</taxon>
        <taxon>Lophotrochozoa</taxon>
        <taxon>Mollusca</taxon>
        <taxon>Bivalvia</taxon>
        <taxon>Autobranchia</taxon>
        <taxon>Heteroconchia</taxon>
        <taxon>Palaeoheterodonta</taxon>
        <taxon>Unionida</taxon>
        <taxon>Unionoidea</taxon>
        <taxon>Unionidae</taxon>
        <taxon>Unioninae</taxon>
        <taxon>Sinanodonta</taxon>
    </lineage>
</organism>
<evidence type="ECO:0000256" key="7">
    <source>
        <dbReference type="PIRSR" id="PIRSR624869-3"/>
    </source>
</evidence>
<evidence type="ECO:0000256" key="6">
    <source>
        <dbReference type="PIRSR" id="PIRSR624869-2"/>
    </source>
</evidence>
<keyword evidence="7" id="KW-0464">Manganese</keyword>
<protein>
    <recommendedName>
        <fullName evidence="8">FAM20 C-terminal domain-containing protein</fullName>
    </recommendedName>
</protein>
<comment type="caution">
    <text evidence="9">The sequence shown here is derived from an EMBL/GenBank/DDBJ whole genome shotgun (WGS) entry which is preliminary data.</text>
</comment>
<evidence type="ECO:0000256" key="3">
    <source>
        <dbReference type="ARBA" id="ARBA00023034"/>
    </source>
</evidence>
<comment type="cofactor">
    <cofactor evidence="7">
        <name>Mn(2+)</name>
        <dbReference type="ChEBI" id="CHEBI:29035"/>
    </cofactor>
</comment>
<dbReference type="Pfam" id="PF06702">
    <property type="entry name" value="Fam20C"/>
    <property type="match status" value="1"/>
</dbReference>
<dbReference type="PANTHER" id="PTHR12450:SF22">
    <property type="entry name" value="EXTRACELLULAR SERINE_THREONINE PROTEIN CG31145"/>
    <property type="match status" value="1"/>
</dbReference>
<keyword evidence="3" id="KW-0333">Golgi apparatus</keyword>
<evidence type="ECO:0000256" key="2">
    <source>
        <dbReference type="ARBA" id="ARBA00006557"/>
    </source>
</evidence>
<dbReference type="EMBL" id="JBJQND010000006">
    <property type="protein sequence ID" value="KAL3872617.1"/>
    <property type="molecule type" value="Genomic_DNA"/>
</dbReference>
<keyword evidence="6" id="KW-0067">ATP-binding</keyword>
<evidence type="ECO:0000259" key="8">
    <source>
        <dbReference type="Pfam" id="PF06702"/>
    </source>
</evidence>
<evidence type="ECO:0000313" key="10">
    <source>
        <dbReference type="Proteomes" id="UP001634394"/>
    </source>
</evidence>
<dbReference type="InterPro" id="IPR024869">
    <property type="entry name" value="FAM20"/>
</dbReference>
<evidence type="ECO:0000256" key="4">
    <source>
        <dbReference type="ARBA" id="ARBA00023157"/>
    </source>
</evidence>
<keyword evidence="4" id="KW-1015">Disulfide bond</keyword>